<dbReference type="RefSeq" id="WP_003509146.1">
    <property type="nucleotide sequence ID" value="NZ_BAABZD010000001.1"/>
</dbReference>
<evidence type="ECO:0000256" key="1">
    <source>
        <dbReference type="SAM" id="MobiDB-lite"/>
    </source>
</evidence>
<reference evidence="2" key="1">
    <citation type="submission" date="2023-01" db="EMBL/GenBank/DDBJ databases">
        <title>Human gut microbiome strain richness.</title>
        <authorList>
            <person name="Chen-Liaw A."/>
        </authorList>
    </citation>
    <scope>NUCLEOTIDE SEQUENCE</scope>
    <source>
        <strain evidence="2">B1_m1001713B170214d0_201011</strain>
    </source>
</reference>
<accession>A0AAW6ATF3</accession>
<proteinExistence type="predicted"/>
<organism evidence="2 3">
    <name type="scientific">Clostridium symbiosum</name>
    <name type="common">Bacteroides symbiosus</name>
    <dbReference type="NCBI Taxonomy" id="1512"/>
    <lineage>
        <taxon>Bacteria</taxon>
        <taxon>Bacillati</taxon>
        <taxon>Bacillota</taxon>
        <taxon>Clostridia</taxon>
        <taxon>Lachnospirales</taxon>
        <taxon>Lachnospiraceae</taxon>
        <taxon>Otoolea</taxon>
    </lineage>
</organism>
<sequence>MKHNKPVSVTTSPASRSKKTVSHLTEAESNLLLARIAGQLGISDARSLPYMAAFSGNK</sequence>
<dbReference type="EMBL" id="JAQLGM010000033">
    <property type="protein sequence ID" value="MDB2001188.1"/>
    <property type="molecule type" value="Genomic_DNA"/>
</dbReference>
<protein>
    <submittedName>
        <fullName evidence="2">Uncharacterized protein</fullName>
    </submittedName>
</protein>
<name>A0AAW6ATF3_CLOSY</name>
<evidence type="ECO:0000313" key="3">
    <source>
        <dbReference type="Proteomes" id="UP001300871"/>
    </source>
</evidence>
<dbReference type="AlphaFoldDB" id="A0AAW6ATF3"/>
<gene>
    <name evidence="2" type="ORF">PM006_13350</name>
</gene>
<feature type="region of interest" description="Disordered" evidence="1">
    <location>
        <begin position="1"/>
        <end position="22"/>
    </location>
</feature>
<evidence type="ECO:0000313" key="2">
    <source>
        <dbReference type="EMBL" id="MDB2001188.1"/>
    </source>
</evidence>
<dbReference type="Proteomes" id="UP001300871">
    <property type="component" value="Unassembled WGS sequence"/>
</dbReference>
<dbReference type="GeneID" id="61833884"/>
<comment type="caution">
    <text evidence="2">The sequence shown here is derived from an EMBL/GenBank/DDBJ whole genome shotgun (WGS) entry which is preliminary data.</text>
</comment>